<feature type="compositionally biased region" description="Basic and acidic residues" evidence="1">
    <location>
        <begin position="212"/>
        <end position="228"/>
    </location>
</feature>
<dbReference type="EMBL" id="LT598479">
    <property type="protein sequence ID" value="SCU84384.1"/>
    <property type="molecule type" value="Genomic_DNA"/>
</dbReference>
<feature type="compositionally biased region" description="Basic and acidic residues" evidence="1">
    <location>
        <begin position="282"/>
        <end position="300"/>
    </location>
</feature>
<reference evidence="3" key="1">
    <citation type="submission" date="2016-03" db="EMBL/GenBank/DDBJ databases">
        <authorList>
            <person name="Devillers Hugo."/>
        </authorList>
    </citation>
    <scope>NUCLEOTIDE SEQUENCE [LARGE SCALE GENOMIC DNA]</scope>
</reference>
<dbReference type="GO" id="GO:0003676">
    <property type="term" value="F:nucleic acid binding"/>
    <property type="evidence" value="ECO:0007669"/>
    <property type="project" value="InterPro"/>
</dbReference>
<sequence length="478" mass="56366">MTIVQRVYVGNVVEDHVDTLVELKPRFDRFGRCLSETFESHGHFAYITMEFTDESAFLKLKNSLNGVRFKRNVLRIDLAKPSWREQRESEQEDENRINAEKQKQLLKQQWEYHKKIENIQMNWIDRQQTIQGRMRESVRPKSQLRNATFRILQDGRLKVYKCFKNKLWGYERNKQPRDLVARFTDRRHWRDGNDHIVDKLDYSRASSWSKHQRPEELLRSRDSGSTDREDQEVPLDKTRDVLDDILGGFDFDKPMVLQENEDEDISDSSDYEFSALYRDAAREKVLQPTDQQKDIPKTEETPAEPESQAKEEFTFNFEGKKGMNNELVPTFGIEPSNPETNNTENLRSLFNPEDAETANFKLMREPNEDIDVNKAVHEPEAPARSVFEDIAVESQNIESQNTTKGLFFPHFASPFLHSQSQLAKLKTSNELDKLFADWDNEFWENRATWTKEMKRRKRDAVRQYRKKNSKSNGNGLLV</sequence>
<dbReference type="InterPro" id="IPR012677">
    <property type="entry name" value="Nucleotide-bd_a/b_plait_sf"/>
</dbReference>
<evidence type="ECO:0000313" key="2">
    <source>
        <dbReference type="EMBL" id="SCU84384.1"/>
    </source>
</evidence>
<evidence type="ECO:0000313" key="3">
    <source>
        <dbReference type="Proteomes" id="UP000191144"/>
    </source>
</evidence>
<evidence type="ECO:0000256" key="1">
    <source>
        <dbReference type="SAM" id="MobiDB-lite"/>
    </source>
</evidence>
<dbReference type="Gene3D" id="3.30.70.330">
    <property type="match status" value="1"/>
</dbReference>
<protein>
    <submittedName>
        <fullName evidence="2">LAME_0C09274g1_1</fullName>
    </submittedName>
</protein>
<gene>
    <name evidence="2" type="ORF">LAME_0C09274G</name>
</gene>
<accession>A0A1G4J459</accession>
<dbReference type="InterPro" id="IPR035979">
    <property type="entry name" value="RBD_domain_sf"/>
</dbReference>
<dbReference type="OrthoDB" id="21643at2759"/>
<dbReference type="Proteomes" id="UP000191144">
    <property type="component" value="Chromosome C"/>
</dbReference>
<organism evidence="2 3">
    <name type="scientific">Lachancea meyersii CBS 8951</name>
    <dbReference type="NCBI Taxonomy" id="1266667"/>
    <lineage>
        <taxon>Eukaryota</taxon>
        <taxon>Fungi</taxon>
        <taxon>Dikarya</taxon>
        <taxon>Ascomycota</taxon>
        <taxon>Saccharomycotina</taxon>
        <taxon>Saccharomycetes</taxon>
        <taxon>Saccharomycetales</taxon>
        <taxon>Saccharomycetaceae</taxon>
        <taxon>Lachancea</taxon>
    </lineage>
</organism>
<feature type="region of interest" description="Disordered" evidence="1">
    <location>
        <begin position="211"/>
        <end position="237"/>
    </location>
</feature>
<keyword evidence="3" id="KW-1185">Reference proteome</keyword>
<dbReference type="AlphaFoldDB" id="A0A1G4J459"/>
<proteinExistence type="predicted"/>
<feature type="region of interest" description="Disordered" evidence="1">
    <location>
        <begin position="282"/>
        <end position="309"/>
    </location>
</feature>
<name>A0A1G4J459_9SACH</name>
<dbReference type="SUPFAM" id="SSF54928">
    <property type="entry name" value="RNA-binding domain, RBD"/>
    <property type="match status" value="1"/>
</dbReference>